<name>A0ABD3QZ11_9STRA</name>
<accession>A0ABD3QZ11</accession>
<comment type="caution">
    <text evidence="1">The sequence shown here is derived from an EMBL/GenBank/DDBJ whole genome shotgun (WGS) entry which is preliminary data.</text>
</comment>
<keyword evidence="2" id="KW-1185">Reference proteome</keyword>
<feature type="non-terminal residue" evidence="1">
    <location>
        <position position="1"/>
    </location>
</feature>
<protein>
    <submittedName>
        <fullName evidence="1">Uncharacterized protein</fullName>
    </submittedName>
</protein>
<proteinExistence type="predicted"/>
<dbReference type="EMBL" id="JABMIG020000002">
    <property type="protein sequence ID" value="KAL3805668.1"/>
    <property type="molecule type" value="Genomic_DNA"/>
</dbReference>
<dbReference type="Proteomes" id="UP001516023">
    <property type="component" value="Unassembled WGS sequence"/>
</dbReference>
<sequence>PLNLKTFHPLYHFRHISRGRFNGFKKYNTIKWVPPQPKSRSSKTLLSLYYPLYSGYTFPETPFHFKQPSHALSWALSRFKKDGLGNAWVGSLPSFLRFVGVTRVDPTNLRITSFFPNRRSSLEDAFFSDVTFYDIIDPTVIPTTHYMQCSHSLYTHCVNTFKNTQDYQMSSNSTYMPNRKCIDSTSEDVSFHHCPFLSSKKHSSGNSFIQLEKKFKYLKDNTFTNIVQVFKNIVVSVCSGQSETEMQSQMNLCICLDTNKKSLFASKFIYKYSPQPKGSNVLLHYFDMSKGLLQLLNTLSSRRHLPIIVLFQHPSPSPEKTSRNAIATASKDCMHALVSGYIEEIHYVFDYNPSKNTWSGDKLQALTHSLCEKHIIDNTCTSHTQTISENGDETVCHPIFGVVNRRGWALMKKGHEMAFVISKNKNKD</sequence>
<dbReference type="AlphaFoldDB" id="A0ABD3QZ11"/>
<reference evidence="1 2" key="1">
    <citation type="journal article" date="2020" name="G3 (Bethesda)">
        <title>Improved Reference Genome for Cyclotella cryptica CCMP332, a Model for Cell Wall Morphogenesis, Salinity Adaptation, and Lipid Production in Diatoms (Bacillariophyta).</title>
        <authorList>
            <person name="Roberts W.R."/>
            <person name="Downey K.M."/>
            <person name="Ruck E.C."/>
            <person name="Traller J.C."/>
            <person name="Alverson A.J."/>
        </authorList>
    </citation>
    <scope>NUCLEOTIDE SEQUENCE [LARGE SCALE GENOMIC DNA]</scope>
    <source>
        <strain evidence="1 2">CCMP332</strain>
    </source>
</reference>
<organism evidence="1 2">
    <name type="scientific">Cyclotella cryptica</name>
    <dbReference type="NCBI Taxonomy" id="29204"/>
    <lineage>
        <taxon>Eukaryota</taxon>
        <taxon>Sar</taxon>
        <taxon>Stramenopiles</taxon>
        <taxon>Ochrophyta</taxon>
        <taxon>Bacillariophyta</taxon>
        <taxon>Coscinodiscophyceae</taxon>
        <taxon>Thalassiosirophycidae</taxon>
        <taxon>Stephanodiscales</taxon>
        <taxon>Stephanodiscaceae</taxon>
        <taxon>Cyclotella</taxon>
    </lineage>
</organism>
<evidence type="ECO:0000313" key="1">
    <source>
        <dbReference type="EMBL" id="KAL3805668.1"/>
    </source>
</evidence>
<gene>
    <name evidence="1" type="ORF">HJC23_005912</name>
</gene>
<evidence type="ECO:0000313" key="2">
    <source>
        <dbReference type="Proteomes" id="UP001516023"/>
    </source>
</evidence>